<sequence length="423" mass="45132">MAEHDSGIGRKIAYYRARKGLSQRDFAPLIKRSEAWVSQVERGVRPVKALDVLERIADVLEMPVAELAPSAPTAQAEQIPADAVRLRLLLTGNHALRAMACGGGTGPDIDRLAEGADAAWTFTRLGHYTELRELLESLLPELAAAVVHAGSRRAQILLAHTCQAYAVALADLQQFDAAWVAAERAITAAQQAGDPILMAAGAFRLALVFQRAHRLDQAERTAETARAALGELIGRGEPQAASVYGALTLQLALIAARTEEAEQAYDMIAAARATADGLGVDRDDHHTEFGPTAVDLHEVAVAVELGDAGTAIRLAGKIDRERLSPARHGGLLIDTARAWAQRRSPERALALLLEAEVLAPEQLYRHKSVRSTTADLLSMDRATPGLGAFAQRIGVDAALIQPVPARAGQARGGLRAARGPRVI</sequence>
<accession>A0ABV2WUH3</accession>
<keyword evidence="3" id="KW-1185">Reference proteome</keyword>
<dbReference type="RefSeq" id="WP_356957558.1">
    <property type="nucleotide sequence ID" value="NZ_JBEYBD010000010.1"/>
</dbReference>
<comment type="caution">
    <text evidence="2">The sequence shown here is derived from an EMBL/GenBank/DDBJ whole genome shotgun (WGS) entry which is preliminary data.</text>
</comment>
<evidence type="ECO:0000313" key="3">
    <source>
        <dbReference type="Proteomes" id="UP001550628"/>
    </source>
</evidence>
<dbReference type="EMBL" id="JBEYBF010000016">
    <property type="protein sequence ID" value="MEU1954545.1"/>
    <property type="molecule type" value="Genomic_DNA"/>
</dbReference>
<dbReference type="SUPFAM" id="SSF47413">
    <property type="entry name" value="lambda repressor-like DNA-binding domains"/>
    <property type="match status" value="1"/>
</dbReference>
<dbReference type="SMART" id="SM00530">
    <property type="entry name" value="HTH_XRE"/>
    <property type="match status" value="1"/>
</dbReference>
<dbReference type="InterPro" id="IPR001387">
    <property type="entry name" value="Cro/C1-type_HTH"/>
</dbReference>
<organism evidence="2 3">
    <name type="scientific">Nocardia rhamnosiphila</name>
    <dbReference type="NCBI Taxonomy" id="426716"/>
    <lineage>
        <taxon>Bacteria</taxon>
        <taxon>Bacillati</taxon>
        <taxon>Actinomycetota</taxon>
        <taxon>Actinomycetes</taxon>
        <taxon>Mycobacteriales</taxon>
        <taxon>Nocardiaceae</taxon>
        <taxon>Nocardia</taxon>
    </lineage>
</organism>
<evidence type="ECO:0000313" key="2">
    <source>
        <dbReference type="EMBL" id="MEU1954545.1"/>
    </source>
</evidence>
<dbReference type="PROSITE" id="PS50943">
    <property type="entry name" value="HTH_CROC1"/>
    <property type="match status" value="1"/>
</dbReference>
<dbReference type="CDD" id="cd00093">
    <property type="entry name" value="HTH_XRE"/>
    <property type="match status" value="1"/>
</dbReference>
<dbReference type="Pfam" id="PF13560">
    <property type="entry name" value="HTH_31"/>
    <property type="match status" value="1"/>
</dbReference>
<protein>
    <submittedName>
        <fullName evidence="2">Helix-turn-helix transcriptional regulator</fullName>
    </submittedName>
</protein>
<name>A0ABV2WUH3_9NOCA</name>
<dbReference type="Gene3D" id="1.10.260.40">
    <property type="entry name" value="lambda repressor-like DNA-binding domains"/>
    <property type="match status" value="1"/>
</dbReference>
<gene>
    <name evidence="2" type="ORF">ABZ510_22095</name>
</gene>
<dbReference type="InterPro" id="IPR011990">
    <property type="entry name" value="TPR-like_helical_dom_sf"/>
</dbReference>
<proteinExistence type="predicted"/>
<dbReference type="SUPFAM" id="SSF48452">
    <property type="entry name" value="TPR-like"/>
    <property type="match status" value="1"/>
</dbReference>
<dbReference type="InterPro" id="IPR010982">
    <property type="entry name" value="Lambda_DNA-bd_dom_sf"/>
</dbReference>
<feature type="domain" description="HTH cro/C1-type" evidence="1">
    <location>
        <begin position="12"/>
        <end position="67"/>
    </location>
</feature>
<dbReference type="Gene3D" id="1.25.40.10">
    <property type="entry name" value="Tetratricopeptide repeat domain"/>
    <property type="match status" value="1"/>
</dbReference>
<dbReference type="Proteomes" id="UP001550628">
    <property type="component" value="Unassembled WGS sequence"/>
</dbReference>
<evidence type="ECO:0000259" key="1">
    <source>
        <dbReference type="PROSITE" id="PS50943"/>
    </source>
</evidence>
<reference evidence="2 3" key="1">
    <citation type="submission" date="2024-06" db="EMBL/GenBank/DDBJ databases">
        <title>The Natural Products Discovery Center: Release of the First 8490 Sequenced Strains for Exploring Actinobacteria Biosynthetic Diversity.</title>
        <authorList>
            <person name="Kalkreuter E."/>
            <person name="Kautsar S.A."/>
            <person name="Yang D."/>
            <person name="Bader C.D."/>
            <person name="Teijaro C.N."/>
            <person name="Fluegel L."/>
            <person name="Davis C.M."/>
            <person name="Simpson J.R."/>
            <person name="Lauterbach L."/>
            <person name="Steele A.D."/>
            <person name="Gui C."/>
            <person name="Meng S."/>
            <person name="Li G."/>
            <person name="Viehrig K."/>
            <person name="Ye F."/>
            <person name="Su P."/>
            <person name="Kiefer A.F."/>
            <person name="Nichols A."/>
            <person name="Cepeda A.J."/>
            <person name="Yan W."/>
            <person name="Fan B."/>
            <person name="Jiang Y."/>
            <person name="Adhikari A."/>
            <person name="Zheng C.-J."/>
            <person name="Schuster L."/>
            <person name="Cowan T.M."/>
            <person name="Smanski M.J."/>
            <person name="Chevrette M.G."/>
            <person name="De Carvalho L.P.S."/>
            <person name="Shen B."/>
        </authorList>
    </citation>
    <scope>NUCLEOTIDE SEQUENCE [LARGE SCALE GENOMIC DNA]</scope>
    <source>
        <strain evidence="2 3">NPDC019708</strain>
    </source>
</reference>